<gene>
    <name evidence="2" type="ORF">GCM10010470_22580</name>
</gene>
<keyword evidence="3" id="KW-1185">Reference proteome</keyword>
<evidence type="ECO:0000313" key="3">
    <source>
        <dbReference type="Proteomes" id="UP001500979"/>
    </source>
</evidence>
<sequence length="99" mass="10577">MSEALNRLLGRSSRPDPARADRAAEIADLVRAALSLSPQAAVTVQQLACAEPGCPPIETKIAVLGDGSGRRWTIHAPMSEVDEQTVRETLTTRPEGENT</sequence>
<evidence type="ECO:0008006" key="4">
    <source>
        <dbReference type="Google" id="ProtNLM"/>
    </source>
</evidence>
<name>A0ABN3VAV9_9PSEU</name>
<evidence type="ECO:0000313" key="2">
    <source>
        <dbReference type="EMBL" id="GAA2787596.1"/>
    </source>
</evidence>
<comment type="caution">
    <text evidence="2">The sequence shown here is derived from an EMBL/GenBank/DDBJ whole genome shotgun (WGS) entry which is preliminary data.</text>
</comment>
<protein>
    <recommendedName>
        <fullName evidence="4">Nitrate reductase</fullName>
    </recommendedName>
</protein>
<evidence type="ECO:0000256" key="1">
    <source>
        <dbReference type="SAM" id="MobiDB-lite"/>
    </source>
</evidence>
<accession>A0ABN3VAV9</accession>
<proteinExistence type="predicted"/>
<reference evidence="2 3" key="1">
    <citation type="journal article" date="2019" name="Int. J. Syst. Evol. Microbiol.">
        <title>The Global Catalogue of Microorganisms (GCM) 10K type strain sequencing project: providing services to taxonomists for standard genome sequencing and annotation.</title>
        <authorList>
            <consortium name="The Broad Institute Genomics Platform"/>
            <consortium name="The Broad Institute Genome Sequencing Center for Infectious Disease"/>
            <person name="Wu L."/>
            <person name="Ma J."/>
        </authorList>
    </citation>
    <scope>NUCLEOTIDE SEQUENCE [LARGE SCALE GENOMIC DNA]</scope>
    <source>
        <strain evidence="2 3">JCM 9383</strain>
    </source>
</reference>
<dbReference type="Proteomes" id="UP001500979">
    <property type="component" value="Unassembled WGS sequence"/>
</dbReference>
<organism evidence="2 3">
    <name type="scientific">Saccharopolyspora taberi</name>
    <dbReference type="NCBI Taxonomy" id="60895"/>
    <lineage>
        <taxon>Bacteria</taxon>
        <taxon>Bacillati</taxon>
        <taxon>Actinomycetota</taxon>
        <taxon>Actinomycetes</taxon>
        <taxon>Pseudonocardiales</taxon>
        <taxon>Pseudonocardiaceae</taxon>
        <taxon>Saccharopolyspora</taxon>
    </lineage>
</organism>
<feature type="region of interest" description="Disordered" evidence="1">
    <location>
        <begin position="1"/>
        <end position="20"/>
    </location>
</feature>
<dbReference type="EMBL" id="BAAAUX010000011">
    <property type="protein sequence ID" value="GAA2787596.1"/>
    <property type="molecule type" value="Genomic_DNA"/>
</dbReference>
<dbReference type="RefSeq" id="WP_344679529.1">
    <property type="nucleotide sequence ID" value="NZ_BAAAUX010000011.1"/>
</dbReference>